<dbReference type="GO" id="GO:0005737">
    <property type="term" value="C:cytoplasm"/>
    <property type="evidence" value="ECO:0007669"/>
    <property type="project" value="TreeGrafter"/>
</dbReference>
<reference evidence="2 3" key="1">
    <citation type="submission" date="2016-07" db="EMBL/GenBank/DDBJ databases">
        <title>Pervasive Adenine N6-methylation of Active Genes in Fungi.</title>
        <authorList>
            <consortium name="DOE Joint Genome Institute"/>
            <person name="Mondo S.J."/>
            <person name="Dannebaum R.O."/>
            <person name="Kuo R.C."/>
            <person name="Labutti K."/>
            <person name="Haridas S."/>
            <person name="Kuo A."/>
            <person name="Salamov A."/>
            <person name="Ahrendt S.R."/>
            <person name="Lipzen A."/>
            <person name="Sullivan W."/>
            <person name="Andreopoulos W.B."/>
            <person name="Clum A."/>
            <person name="Lindquist E."/>
            <person name="Daum C."/>
            <person name="Ramamoorthy G.K."/>
            <person name="Gryganskyi A."/>
            <person name="Culley D."/>
            <person name="Magnuson J.K."/>
            <person name="James T.Y."/>
            <person name="O'Malley M.A."/>
            <person name="Stajich J.E."/>
            <person name="Spatafora J.W."/>
            <person name="Visel A."/>
            <person name="Grigoriev I.V."/>
        </authorList>
    </citation>
    <scope>NUCLEOTIDE SEQUENCE [LARGE SCALE GENOMIC DNA]</scope>
    <source>
        <strain evidence="2 3">NRRL 2496</strain>
    </source>
</reference>
<comment type="caution">
    <text evidence="2">The sequence shown here is derived from an EMBL/GenBank/DDBJ whole genome shotgun (WGS) entry which is preliminary data.</text>
</comment>
<dbReference type="STRING" id="13706.A0A1X2HSS2"/>
<organism evidence="2 3">
    <name type="scientific">Syncephalastrum racemosum</name>
    <name type="common">Filamentous fungus</name>
    <dbReference type="NCBI Taxonomy" id="13706"/>
    <lineage>
        <taxon>Eukaryota</taxon>
        <taxon>Fungi</taxon>
        <taxon>Fungi incertae sedis</taxon>
        <taxon>Mucoromycota</taxon>
        <taxon>Mucoromycotina</taxon>
        <taxon>Mucoromycetes</taxon>
        <taxon>Mucorales</taxon>
        <taxon>Syncephalastraceae</taxon>
        <taxon>Syncephalastrum</taxon>
    </lineage>
</organism>
<dbReference type="AlphaFoldDB" id="A0A1X2HSS2"/>
<keyword evidence="3" id="KW-1185">Reference proteome</keyword>
<dbReference type="EMBL" id="MCGN01000001">
    <property type="protein sequence ID" value="ORZ02599.1"/>
    <property type="molecule type" value="Genomic_DNA"/>
</dbReference>
<dbReference type="Pfam" id="PF03568">
    <property type="entry name" value="Separin_C"/>
    <property type="match status" value="1"/>
</dbReference>
<protein>
    <recommendedName>
        <fullName evidence="4">CHAT domain-containing protein</fullName>
    </recommendedName>
</protein>
<sequence length="99" mass="10449">MGCSSGKLKSQGEFDPTGPAIDYLMNGSPAVVANLWDVTDVSIDSLAQEMLNGWGLLKDGQTSTSLVEAVAAARNACRRLRYLIGAAAVVYGVPVYIQN</sequence>
<keyword evidence="1" id="KW-0812">Transmembrane</keyword>
<gene>
    <name evidence="2" type="ORF">BCR43DRAFT_15859</name>
</gene>
<evidence type="ECO:0000313" key="2">
    <source>
        <dbReference type="EMBL" id="ORZ02599.1"/>
    </source>
</evidence>
<dbReference type="PANTHER" id="PTHR12792">
    <property type="entry name" value="EXTRA SPINDLE POLES 1-RELATED"/>
    <property type="match status" value="1"/>
</dbReference>
<proteinExistence type="predicted"/>
<dbReference type="GO" id="GO:0072686">
    <property type="term" value="C:mitotic spindle"/>
    <property type="evidence" value="ECO:0007669"/>
    <property type="project" value="TreeGrafter"/>
</dbReference>
<accession>A0A1X2HSS2</accession>
<keyword evidence="1" id="KW-1133">Transmembrane helix</keyword>
<dbReference type="OMA" id="KWNETGK"/>
<dbReference type="GO" id="GO:0004197">
    <property type="term" value="F:cysteine-type endopeptidase activity"/>
    <property type="evidence" value="ECO:0007669"/>
    <property type="project" value="InterPro"/>
</dbReference>
<evidence type="ECO:0008006" key="4">
    <source>
        <dbReference type="Google" id="ProtNLM"/>
    </source>
</evidence>
<evidence type="ECO:0000256" key="1">
    <source>
        <dbReference type="SAM" id="Phobius"/>
    </source>
</evidence>
<dbReference type="PANTHER" id="PTHR12792:SF0">
    <property type="entry name" value="SEPARIN"/>
    <property type="match status" value="1"/>
</dbReference>
<dbReference type="InterPro" id="IPR005314">
    <property type="entry name" value="Peptidase_C50"/>
</dbReference>
<dbReference type="OrthoDB" id="10255632at2759"/>
<dbReference type="InParanoid" id="A0A1X2HSS2"/>
<evidence type="ECO:0000313" key="3">
    <source>
        <dbReference type="Proteomes" id="UP000242180"/>
    </source>
</evidence>
<name>A0A1X2HSS2_SYNRA</name>
<feature type="transmembrane region" description="Helical" evidence="1">
    <location>
        <begin position="80"/>
        <end position="97"/>
    </location>
</feature>
<dbReference type="Proteomes" id="UP000242180">
    <property type="component" value="Unassembled WGS sequence"/>
</dbReference>
<keyword evidence="1" id="KW-0472">Membrane</keyword>
<dbReference type="GO" id="GO:0005634">
    <property type="term" value="C:nucleus"/>
    <property type="evidence" value="ECO:0007669"/>
    <property type="project" value="InterPro"/>
</dbReference>
<dbReference type="GO" id="GO:0006508">
    <property type="term" value="P:proteolysis"/>
    <property type="evidence" value="ECO:0007669"/>
    <property type="project" value="InterPro"/>
</dbReference>
<dbReference type="GO" id="GO:0051307">
    <property type="term" value="P:meiotic chromosome separation"/>
    <property type="evidence" value="ECO:0007669"/>
    <property type="project" value="TreeGrafter"/>
</dbReference>
<dbReference type="GO" id="GO:0044732">
    <property type="term" value="C:mitotic spindle pole body"/>
    <property type="evidence" value="ECO:0007669"/>
    <property type="project" value="TreeGrafter"/>
</dbReference>